<organism evidence="2 3">
    <name type="scientific">Corynebacterium matruchotii ATCC 33806</name>
    <dbReference type="NCBI Taxonomy" id="566549"/>
    <lineage>
        <taxon>Bacteria</taxon>
        <taxon>Bacillati</taxon>
        <taxon>Actinomycetota</taxon>
        <taxon>Actinomycetes</taxon>
        <taxon>Mycobacteriales</taxon>
        <taxon>Corynebacteriaceae</taxon>
        <taxon>Corynebacterium</taxon>
    </lineage>
</organism>
<accession>C0DZV8</accession>
<name>C0DZV8_9CORY</name>
<keyword evidence="1" id="KW-0812">Transmembrane</keyword>
<protein>
    <recommendedName>
        <fullName evidence="4">DUF2993 domain-containing protein</fullName>
    </recommendedName>
</protein>
<comment type="caution">
    <text evidence="2">The sequence shown here is derived from an EMBL/GenBank/DDBJ whole genome shotgun (WGS) entry which is preliminary data.</text>
</comment>
<evidence type="ECO:0000313" key="3">
    <source>
        <dbReference type="Proteomes" id="UP000006247"/>
    </source>
</evidence>
<evidence type="ECO:0000313" key="2">
    <source>
        <dbReference type="EMBL" id="EEG28204.1"/>
    </source>
</evidence>
<dbReference type="InterPro" id="IPR021373">
    <property type="entry name" value="DUF2993"/>
</dbReference>
<feature type="transmembrane region" description="Helical" evidence="1">
    <location>
        <begin position="12"/>
        <end position="35"/>
    </location>
</feature>
<keyword evidence="1" id="KW-0472">Membrane</keyword>
<dbReference type="AlphaFoldDB" id="C0DZV8"/>
<dbReference type="HOGENOM" id="CLU_058016_0_0_11"/>
<dbReference type="Pfam" id="PF11209">
    <property type="entry name" value="LmeA"/>
    <property type="match status" value="1"/>
</dbReference>
<gene>
    <name evidence="2" type="ORF">CORMATOL_00254</name>
</gene>
<keyword evidence="1" id="KW-1133">Transmembrane helix</keyword>
<proteinExistence type="predicted"/>
<dbReference type="EMBL" id="ACEB01000003">
    <property type="protein sequence ID" value="EEG28204.1"/>
    <property type="molecule type" value="Genomic_DNA"/>
</dbReference>
<sequence length="278" mass="29511">MVMKQRSSAGKILLTIIIVIAVLLLLAEFGLRWFIGNQVVQALATQDTQTSSEQKEKPKISFGTSPLLLGLVKGEIPHVELDTPSTINIKKNADSTISEITGVPKTRMVADGLSLLDAENPTARTMTLEVEPDDAFLLAMVQSAVAEQDGAGQTDASDLKANLQGILQQVVKVTKVTSNPQNSTIDVEFTNGAATLTLKPKVQDGNLGFDAVNTALFGFALPSEVTETVSKGLNENISKVNTNGMATDEVTVIDGGLRIKMSGQNVKLSAASQSMQTQ</sequence>
<evidence type="ECO:0008006" key="4">
    <source>
        <dbReference type="Google" id="ProtNLM"/>
    </source>
</evidence>
<dbReference type="Proteomes" id="UP000006247">
    <property type="component" value="Unassembled WGS sequence"/>
</dbReference>
<reference evidence="2 3" key="1">
    <citation type="submission" date="2009-01" db="EMBL/GenBank/DDBJ databases">
        <authorList>
            <person name="Fulton L."/>
            <person name="Clifton S."/>
            <person name="Chinwalla A.T."/>
            <person name="Mitreva M."/>
            <person name="Sodergren E."/>
            <person name="Weinstock G."/>
            <person name="Clifton S."/>
            <person name="Dooling D.J."/>
            <person name="Fulton B."/>
            <person name="Minx P."/>
            <person name="Pepin K.H."/>
            <person name="Johnson M."/>
            <person name="Bhonagiri V."/>
            <person name="Nash W.E."/>
            <person name="Mardis E.R."/>
            <person name="Wilson R.K."/>
        </authorList>
    </citation>
    <scope>NUCLEOTIDE SEQUENCE [LARGE SCALE GENOMIC DNA]</scope>
    <source>
        <strain evidence="2 3">ATCC 33806</strain>
    </source>
</reference>
<evidence type="ECO:0000256" key="1">
    <source>
        <dbReference type="SAM" id="Phobius"/>
    </source>
</evidence>